<evidence type="ECO:0000256" key="8">
    <source>
        <dbReference type="PIRSR" id="PIRSR630616-3"/>
    </source>
</evidence>
<dbReference type="PANTHER" id="PTHR24350">
    <property type="entry name" value="SERINE/THREONINE-PROTEIN KINASE IAL-RELATED"/>
    <property type="match status" value="1"/>
</dbReference>
<dbReference type="SMART" id="SM00220">
    <property type="entry name" value="S_TKc"/>
    <property type="match status" value="1"/>
</dbReference>
<organism evidence="10 11">
    <name type="scientific">Tritrichomonas foetus</name>
    <dbReference type="NCBI Taxonomy" id="1144522"/>
    <lineage>
        <taxon>Eukaryota</taxon>
        <taxon>Metamonada</taxon>
        <taxon>Parabasalia</taxon>
        <taxon>Tritrichomonadida</taxon>
        <taxon>Tritrichomonadidae</taxon>
        <taxon>Tritrichomonas</taxon>
    </lineage>
</organism>
<dbReference type="InterPro" id="IPR000719">
    <property type="entry name" value="Prot_kinase_dom"/>
</dbReference>
<evidence type="ECO:0000313" key="11">
    <source>
        <dbReference type="Proteomes" id="UP000179807"/>
    </source>
</evidence>
<keyword evidence="2" id="KW-0808">Transferase</keyword>
<evidence type="ECO:0000256" key="3">
    <source>
        <dbReference type="ARBA" id="ARBA00022741"/>
    </source>
</evidence>
<evidence type="ECO:0000256" key="7">
    <source>
        <dbReference type="PIRSR" id="PIRSR630616-2"/>
    </source>
</evidence>
<dbReference type="InterPro" id="IPR011009">
    <property type="entry name" value="Kinase-like_dom_sf"/>
</dbReference>
<dbReference type="Proteomes" id="UP000179807">
    <property type="component" value="Unassembled WGS sequence"/>
</dbReference>
<feature type="cross-link" description="Glycyl lysine isopeptide (Lys-Gly) (interchain with G-Cter in SUMO2)" evidence="8">
    <location>
        <position position="180"/>
    </location>
</feature>
<dbReference type="InterPro" id="IPR008271">
    <property type="entry name" value="Ser/Thr_kinase_AS"/>
</dbReference>
<evidence type="ECO:0000256" key="5">
    <source>
        <dbReference type="ARBA" id="ARBA00022840"/>
    </source>
</evidence>
<dbReference type="VEuPathDB" id="TrichDB:TRFO_42406"/>
<keyword evidence="11" id="KW-1185">Reference proteome</keyword>
<keyword evidence="3 7" id="KW-0547">Nucleotide-binding</keyword>
<accession>A0A1J4KWJ4</accession>
<dbReference type="Gene3D" id="1.10.510.10">
    <property type="entry name" value="Transferase(Phosphotransferase) domain 1"/>
    <property type="match status" value="1"/>
</dbReference>
<evidence type="ECO:0000259" key="9">
    <source>
        <dbReference type="PROSITE" id="PS50011"/>
    </source>
</evidence>
<dbReference type="PROSITE" id="PS00108">
    <property type="entry name" value="PROTEIN_KINASE_ST"/>
    <property type="match status" value="1"/>
</dbReference>
<name>A0A1J4KWJ4_9EUKA</name>
<keyword evidence="5 7" id="KW-0067">ATP-binding</keyword>
<evidence type="ECO:0000256" key="6">
    <source>
        <dbReference type="PIRSR" id="PIRSR630616-1"/>
    </source>
</evidence>
<dbReference type="GeneID" id="94848994"/>
<feature type="binding site" evidence="7">
    <location>
        <begin position="182"/>
        <end position="183"/>
    </location>
    <ligand>
        <name>ATP</name>
        <dbReference type="ChEBI" id="CHEBI:30616"/>
    </ligand>
</feature>
<keyword evidence="1" id="KW-0723">Serine/threonine-protein kinase</keyword>
<evidence type="ECO:0000256" key="4">
    <source>
        <dbReference type="ARBA" id="ARBA00022777"/>
    </source>
</evidence>
<dbReference type="AlphaFoldDB" id="A0A1J4KWJ4"/>
<protein>
    <submittedName>
        <fullName evidence="10">AGC family protein kinase</fullName>
    </submittedName>
</protein>
<feature type="binding site" evidence="7">
    <location>
        <begin position="131"/>
        <end position="133"/>
    </location>
    <ligand>
        <name>ATP</name>
        <dbReference type="ChEBI" id="CHEBI:30616"/>
    </ligand>
</feature>
<evidence type="ECO:0000313" key="10">
    <source>
        <dbReference type="EMBL" id="OHT15657.1"/>
    </source>
</evidence>
<gene>
    <name evidence="10" type="ORF">TRFO_42406</name>
</gene>
<feature type="domain" description="Protein kinase" evidence="9">
    <location>
        <begin position="23"/>
        <end position="250"/>
    </location>
</feature>
<sequence>MTTVFYRDKSTPLPEENSTVAHYTITSFIDETRSSILFLGFDQTINQKVSQSIDHIKYQDEVSIDYHNEYHNIPVLSNQVVLKFIKVTELSEKATESEINISRFLSSFHHPHIINIFEDFSYQPYRVLSMEFAPFGSLKDLYDPTRTFGLNEDTVLTITFQILEALEFMHRNNIWHRDIKLENILVFDNNAKFPYVKISDFGLAVNVQNNHPNDRVGSLGYVAPEVVKGNQCMFCFGYIFIIFFLDISNI</sequence>
<reference evidence="10" key="1">
    <citation type="submission" date="2016-10" db="EMBL/GenBank/DDBJ databases">
        <authorList>
            <person name="Benchimol M."/>
            <person name="Almeida L.G."/>
            <person name="Vasconcelos A.T."/>
            <person name="Perreira-Neves A."/>
            <person name="Rosa I.A."/>
            <person name="Tasca T."/>
            <person name="Bogo M.R."/>
            <person name="de Souza W."/>
        </authorList>
    </citation>
    <scope>NUCLEOTIDE SEQUENCE [LARGE SCALE GENOMIC DNA]</scope>
    <source>
        <strain evidence="10">K</strain>
    </source>
</reference>
<dbReference type="OrthoDB" id="336747at2759"/>
<keyword evidence="4 10" id="KW-0418">Kinase</keyword>
<dbReference type="GO" id="GO:0005524">
    <property type="term" value="F:ATP binding"/>
    <property type="evidence" value="ECO:0007669"/>
    <property type="project" value="UniProtKB-KW"/>
</dbReference>
<dbReference type="PROSITE" id="PS50011">
    <property type="entry name" value="PROTEIN_KINASE_DOM"/>
    <property type="match status" value="1"/>
</dbReference>
<dbReference type="SUPFAM" id="SSF56112">
    <property type="entry name" value="Protein kinase-like (PK-like)"/>
    <property type="match status" value="1"/>
</dbReference>
<feature type="binding site" evidence="7">
    <location>
        <position position="200"/>
    </location>
    <ligand>
        <name>ATP</name>
        <dbReference type="ChEBI" id="CHEBI:30616"/>
    </ligand>
</feature>
<comment type="caution">
    <text evidence="10">The sequence shown here is derived from an EMBL/GenBank/DDBJ whole genome shotgun (WGS) entry which is preliminary data.</text>
</comment>
<dbReference type="CDD" id="cd00180">
    <property type="entry name" value="PKc"/>
    <property type="match status" value="1"/>
</dbReference>
<evidence type="ECO:0000256" key="1">
    <source>
        <dbReference type="ARBA" id="ARBA00022527"/>
    </source>
</evidence>
<evidence type="ECO:0000256" key="2">
    <source>
        <dbReference type="ARBA" id="ARBA00022679"/>
    </source>
</evidence>
<dbReference type="RefSeq" id="XP_068368793.1">
    <property type="nucleotide sequence ID" value="XM_068514290.1"/>
</dbReference>
<proteinExistence type="predicted"/>
<dbReference type="EMBL" id="MLAK01000203">
    <property type="protein sequence ID" value="OHT15657.1"/>
    <property type="molecule type" value="Genomic_DNA"/>
</dbReference>
<feature type="active site" description="Proton acceptor" evidence="6">
    <location>
        <position position="178"/>
    </location>
</feature>
<dbReference type="Pfam" id="PF00069">
    <property type="entry name" value="Pkinase"/>
    <property type="match status" value="1"/>
</dbReference>
<dbReference type="GO" id="GO:0004674">
    <property type="term" value="F:protein serine/threonine kinase activity"/>
    <property type="evidence" value="ECO:0007669"/>
    <property type="project" value="UniProtKB-KW"/>
</dbReference>
<dbReference type="InterPro" id="IPR030616">
    <property type="entry name" value="Aur-like"/>
</dbReference>